<dbReference type="CDD" id="cd00144">
    <property type="entry name" value="MPP_PPP_family"/>
    <property type="match status" value="1"/>
</dbReference>
<sequence length="243" mass="28269">MRTLVVGDIHSGVRALEQLMDKAKVTPKDHIIFLGDYVDGWSTAVETIDFLIELQSEHTCTFIRGNHDELCKAWLIDQKENPQWLAHGGTATRDSYLNADKEKWRHHLNFYESLQNYYLADDNRLYLHAGYTNLKGIDYEYFQQSFYWDRTLWELATALDPNLKPTDPKFPKRLTHYKEVFIGHTPISKREVVEPQNRANVWNVDTGAAFKGGLTMLDVETKQFWQSDPVHEFYPGETGRNLG</sequence>
<evidence type="ECO:0000313" key="2">
    <source>
        <dbReference type="EMBL" id="QII46147.1"/>
    </source>
</evidence>
<evidence type="ECO:0000313" key="3">
    <source>
        <dbReference type="Proteomes" id="UP000502928"/>
    </source>
</evidence>
<dbReference type="AlphaFoldDB" id="A0A6G7J6U3"/>
<dbReference type="InterPro" id="IPR050126">
    <property type="entry name" value="Ap4A_hydrolase"/>
</dbReference>
<dbReference type="Pfam" id="PF00149">
    <property type="entry name" value="Metallophos"/>
    <property type="match status" value="1"/>
</dbReference>
<dbReference type="SUPFAM" id="SSF56300">
    <property type="entry name" value="Metallo-dependent phosphatases"/>
    <property type="match status" value="1"/>
</dbReference>
<keyword evidence="3" id="KW-1185">Reference proteome</keyword>
<dbReference type="Gene3D" id="3.60.21.10">
    <property type="match status" value="1"/>
</dbReference>
<proteinExistence type="predicted"/>
<dbReference type="RefSeq" id="WP_166249525.1">
    <property type="nucleotide sequence ID" value="NZ_CP049616.1"/>
</dbReference>
<name>A0A6G7J6U3_9FLAO</name>
<accession>A0A6G7J6U3</accession>
<dbReference type="PRINTS" id="PR00114">
    <property type="entry name" value="STPHPHTASE"/>
</dbReference>
<organism evidence="2 3">
    <name type="scientific">Flagellimonas oceani</name>
    <dbReference type="NCBI Taxonomy" id="2698672"/>
    <lineage>
        <taxon>Bacteria</taxon>
        <taxon>Pseudomonadati</taxon>
        <taxon>Bacteroidota</taxon>
        <taxon>Flavobacteriia</taxon>
        <taxon>Flavobacteriales</taxon>
        <taxon>Flavobacteriaceae</taxon>
        <taxon>Flagellimonas</taxon>
    </lineage>
</organism>
<gene>
    <name evidence="2" type="ORF">GVT53_16170</name>
</gene>
<feature type="domain" description="Calcineurin-like phosphoesterase" evidence="1">
    <location>
        <begin position="1"/>
        <end position="188"/>
    </location>
</feature>
<dbReference type="GO" id="GO:0008803">
    <property type="term" value="F:bis(5'-nucleosyl)-tetraphosphatase (symmetrical) activity"/>
    <property type="evidence" value="ECO:0007669"/>
    <property type="project" value="TreeGrafter"/>
</dbReference>
<protein>
    <submittedName>
        <fullName evidence="2">Serine/threonine protein phosphatase</fullName>
    </submittedName>
</protein>
<reference evidence="2 3" key="1">
    <citation type="submission" date="2020-02" db="EMBL/GenBank/DDBJ databases">
        <title>Complete genome of Muricauda sp. 501str8.</title>
        <authorList>
            <person name="Dong B."/>
            <person name="Zhu S."/>
            <person name="Yang J."/>
            <person name="Chen J."/>
        </authorList>
    </citation>
    <scope>NUCLEOTIDE SEQUENCE [LARGE SCALE GENOMIC DNA]</scope>
    <source>
        <strain evidence="2 3">501str8</strain>
    </source>
</reference>
<dbReference type="GO" id="GO:0005737">
    <property type="term" value="C:cytoplasm"/>
    <property type="evidence" value="ECO:0007669"/>
    <property type="project" value="TreeGrafter"/>
</dbReference>
<dbReference type="InterPro" id="IPR006186">
    <property type="entry name" value="Ser/Thr-sp_prot-phosphatase"/>
</dbReference>
<dbReference type="GO" id="GO:0110154">
    <property type="term" value="P:RNA decapping"/>
    <property type="evidence" value="ECO:0007669"/>
    <property type="project" value="TreeGrafter"/>
</dbReference>
<dbReference type="EMBL" id="CP049616">
    <property type="protein sequence ID" value="QII46147.1"/>
    <property type="molecule type" value="Genomic_DNA"/>
</dbReference>
<dbReference type="PANTHER" id="PTHR42850">
    <property type="entry name" value="METALLOPHOSPHOESTERASE"/>
    <property type="match status" value="1"/>
</dbReference>
<dbReference type="PANTHER" id="PTHR42850:SF4">
    <property type="entry name" value="ZINC-DEPENDENT ENDOPOLYPHOSPHATASE"/>
    <property type="match status" value="1"/>
</dbReference>
<dbReference type="InterPro" id="IPR004843">
    <property type="entry name" value="Calcineurin-like_PHP"/>
</dbReference>
<evidence type="ECO:0000259" key="1">
    <source>
        <dbReference type="Pfam" id="PF00149"/>
    </source>
</evidence>
<dbReference type="GO" id="GO:0016791">
    <property type="term" value="F:phosphatase activity"/>
    <property type="evidence" value="ECO:0007669"/>
    <property type="project" value="TreeGrafter"/>
</dbReference>
<dbReference type="InterPro" id="IPR029052">
    <property type="entry name" value="Metallo-depent_PP-like"/>
</dbReference>
<dbReference type="KEGG" id="mut:GVT53_16170"/>
<dbReference type="Proteomes" id="UP000502928">
    <property type="component" value="Chromosome"/>
</dbReference>